<dbReference type="AlphaFoldDB" id="A0A2X3DKL3"/>
<evidence type="ECO:0000256" key="1">
    <source>
        <dbReference type="SAM" id="Phobius"/>
    </source>
</evidence>
<keyword evidence="1" id="KW-0472">Membrane</keyword>
<name>A0A2X3DKL3_9HELI</name>
<accession>A0A2X3DKL3</accession>
<keyword evidence="1" id="KW-0812">Transmembrane</keyword>
<proteinExistence type="predicted"/>
<sequence length="132" mass="14861">MFHHGFYTIFLLISLGFGLVVFVLGSVIVRLSSQGHKPKAPTLKDFQNKISKVKTQEEAFALVELFYKDFGTISPHSKRLQEWLDTVKSLSGLDFIDTDQAAKIREKLTLTNPSLKDEIAQHVGTALKTKKQ</sequence>
<gene>
    <name evidence="2" type="ORF">NCTC13102_01267</name>
</gene>
<protein>
    <submittedName>
        <fullName evidence="2">Uncharacterized protein</fullName>
    </submittedName>
</protein>
<evidence type="ECO:0000313" key="2">
    <source>
        <dbReference type="EMBL" id="SQB98800.1"/>
    </source>
</evidence>
<feature type="transmembrane region" description="Helical" evidence="1">
    <location>
        <begin position="6"/>
        <end position="29"/>
    </location>
</feature>
<dbReference type="RefSeq" id="WP_112058699.1">
    <property type="nucleotide sequence ID" value="NZ_JAERIV010000007.1"/>
</dbReference>
<reference evidence="2 3" key="1">
    <citation type="submission" date="2018-06" db="EMBL/GenBank/DDBJ databases">
        <authorList>
            <consortium name="Pathogen Informatics"/>
            <person name="Doyle S."/>
        </authorList>
    </citation>
    <scope>NUCLEOTIDE SEQUENCE [LARGE SCALE GENOMIC DNA]</scope>
    <source>
        <strain evidence="2 3">NCTC13102</strain>
    </source>
</reference>
<evidence type="ECO:0000313" key="3">
    <source>
        <dbReference type="Proteomes" id="UP000250166"/>
    </source>
</evidence>
<dbReference type="Proteomes" id="UP000250166">
    <property type="component" value="Unassembled WGS sequence"/>
</dbReference>
<organism evidence="2 3">
    <name type="scientific">Helicobacter fennelliae</name>
    <dbReference type="NCBI Taxonomy" id="215"/>
    <lineage>
        <taxon>Bacteria</taxon>
        <taxon>Pseudomonadati</taxon>
        <taxon>Campylobacterota</taxon>
        <taxon>Epsilonproteobacteria</taxon>
        <taxon>Campylobacterales</taxon>
        <taxon>Helicobacteraceae</taxon>
        <taxon>Helicobacter</taxon>
    </lineage>
</organism>
<dbReference type="EMBL" id="UAWL01000006">
    <property type="protein sequence ID" value="SQB98800.1"/>
    <property type="molecule type" value="Genomic_DNA"/>
</dbReference>
<keyword evidence="1" id="KW-1133">Transmembrane helix</keyword>